<comment type="function">
    <text evidence="10 12">Specifically methylates the N3 position of the uracil ring of uridine 1498 (m3U1498) in 16S rRNA. Acts on the fully assembled 30S ribosomal subunit.</text>
</comment>
<feature type="domain" description="Ribosomal RNA small subunit methyltransferase E PUA-like" evidence="14">
    <location>
        <begin position="21"/>
        <end position="67"/>
    </location>
</feature>
<gene>
    <name evidence="15" type="primary">rsmE</name>
    <name evidence="15" type="ORF">AW10_03475</name>
</gene>
<accession>A0A011PLW3</accession>
<dbReference type="GO" id="GO:0070475">
    <property type="term" value="P:rRNA base methylation"/>
    <property type="evidence" value="ECO:0007669"/>
    <property type="project" value="TreeGrafter"/>
</dbReference>
<reference evidence="15 16" key="1">
    <citation type="submission" date="2014-02" db="EMBL/GenBank/DDBJ databases">
        <title>Expanding our view of genomic diversity in Candidatus Accumulibacter clades.</title>
        <authorList>
            <person name="Skennerton C.T."/>
            <person name="Barr J.J."/>
            <person name="Slater F.R."/>
            <person name="Bond P.L."/>
            <person name="Tyson G.W."/>
        </authorList>
    </citation>
    <scope>NUCLEOTIDE SEQUENCE [LARGE SCALE GENOMIC DNA]</scope>
    <source>
        <strain evidence="16">BA-92</strain>
    </source>
</reference>
<evidence type="ECO:0000256" key="8">
    <source>
        <dbReference type="ARBA" id="ARBA00022679"/>
    </source>
</evidence>
<comment type="caution">
    <text evidence="15">The sequence shown here is derived from an EMBL/GenBank/DDBJ whole genome shotgun (WGS) entry which is preliminary data.</text>
</comment>
<dbReference type="EC" id="2.1.1.193" evidence="3 12"/>
<dbReference type="Gene3D" id="3.40.1280.10">
    <property type="match status" value="1"/>
</dbReference>
<dbReference type="SUPFAM" id="SSF75217">
    <property type="entry name" value="alpha/beta knot"/>
    <property type="match status" value="1"/>
</dbReference>
<evidence type="ECO:0000256" key="3">
    <source>
        <dbReference type="ARBA" id="ARBA00012328"/>
    </source>
</evidence>
<name>A0A011PLW3_9PROT</name>
<keyword evidence="9 12" id="KW-0949">S-adenosyl-L-methionine</keyword>
<evidence type="ECO:0000259" key="13">
    <source>
        <dbReference type="Pfam" id="PF04452"/>
    </source>
</evidence>
<dbReference type="PATRIC" id="fig|1454003.3.peg.3529"/>
<keyword evidence="7 12" id="KW-0489">Methyltransferase</keyword>
<evidence type="ECO:0000256" key="4">
    <source>
        <dbReference type="ARBA" id="ARBA00013673"/>
    </source>
</evidence>
<dbReference type="PANTHER" id="PTHR30027:SF3">
    <property type="entry name" value="16S RRNA (URACIL(1498)-N(3))-METHYLTRANSFERASE"/>
    <property type="match status" value="1"/>
</dbReference>
<keyword evidence="8 12" id="KW-0808">Transferase</keyword>
<dbReference type="CDD" id="cd18084">
    <property type="entry name" value="RsmE-like"/>
    <property type="match status" value="1"/>
</dbReference>
<evidence type="ECO:0000256" key="12">
    <source>
        <dbReference type="PIRNR" id="PIRNR015601"/>
    </source>
</evidence>
<dbReference type="InterPro" id="IPR006700">
    <property type="entry name" value="RsmE"/>
</dbReference>
<dbReference type="STRING" id="1454003.AW10_03475"/>
<dbReference type="Gene3D" id="2.40.240.20">
    <property type="entry name" value="Hypothetical PUA domain-like, domain 1"/>
    <property type="match status" value="1"/>
</dbReference>
<dbReference type="InterPro" id="IPR029028">
    <property type="entry name" value="Alpha/beta_knot_MTases"/>
</dbReference>
<evidence type="ECO:0000256" key="6">
    <source>
        <dbReference type="ARBA" id="ARBA00022552"/>
    </source>
</evidence>
<comment type="subcellular location">
    <subcellularLocation>
        <location evidence="1 12">Cytoplasm</location>
    </subcellularLocation>
</comment>
<evidence type="ECO:0000256" key="10">
    <source>
        <dbReference type="ARBA" id="ARBA00025699"/>
    </source>
</evidence>
<dbReference type="GO" id="GO:0070042">
    <property type="term" value="F:rRNA (uridine-N3-)-methyltransferase activity"/>
    <property type="evidence" value="ECO:0007669"/>
    <property type="project" value="TreeGrafter"/>
</dbReference>
<dbReference type="NCBIfam" id="NF008692">
    <property type="entry name" value="PRK11713.1-5"/>
    <property type="match status" value="1"/>
</dbReference>
<comment type="similarity">
    <text evidence="2 12">Belongs to the RNA methyltransferase RsmE family.</text>
</comment>
<evidence type="ECO:0000259" key="14">
    <source>
        <dbReference type="Pfam" id="PF20260"/>
    </source>
</evidence>
<dbReference type="InterPro" id="IPR029026">
    <property type="entry name" value="tRNA_m1G_MTases_N"/>
</dbReference>
<comment type="catalytic activity">
    <reaction evidence="11 12">
        <text>uridine(1498) in 16S rRNA + S-adenosyl-L-methionine = N(3)-methyluridine(1498) in 16S rRNA + S-adenosyl-L-homocysteine + H(+)</text>
        <dbReference type="Rhea" id="RHEA:42920"/>
        <dbReference type="Rhea" id="RHEA-COMP:10283"/>
        <dbReference type="Rhea" id="RHEA-COMP:10284"/>
        <dbReference type="ChEBI" id="CHEBI:15378"/>
        <dbReference type="ChEBI" id="CHEBI:57856"/>
        <dbReference type="ChEBI" id="CHEBI:59789"/>
        <dbReference type="ChEBI" id="CHEBI:65315"/>
        <dbReference type="ChEBI" id="CHEBI:74502"/>
        <dbReference type="EC" id="2.1.1.193"/>
    </reaction>
</comment>
<dbReference type="Proteomes" id="UP000021816">
    <property type="component" value="Unassembled WGS sequence"/>
</dbReference>
<organism evidence="15 16">
    <name type="scientific">Candidatus Accumulibacter appositus</name>
    <dbReference type="NCBI Taxonomy" id="1454003"/>
    <lineage>
        <taxon>Bacteria</taxon>
        <taxon>Pseudomonadati</taxon>
        <taxon>Pseudomonadota</taxon>
        <taxon>Betaproteobacteria</taxon>
        <taxon>Candidatus Accumulibacter</taxon>
    </lineage>
</organism>
<dbReference type="Pfam" id="PF04452">
    <property type="entry name" value="Methyltrans_RNA"/>
    <property type="match status" value="1"/>
</dbReference>
<evidence type="ECO:0000256" key="1">
    <source>
        <dbReference type="ARBA" id="ARBA00004496"/>
    </source>
</evidence>
<evidence type="ECO:0000256" key="9">
    <source>
        <dbReference type="ARBA" id="ARBA00022691"/>
    </source>
</evidence>
<keyword evidence="5 12" id="KW-0963">Cytoplasm</keyword>
<evidence type="ECO:0000313" key="16">
    <source>
        <dbReference type="Proteomes" id="UP000021816"/>
    </source>
</evidence>
<dbReference type="InterPro" id="IPR015947">
    <property type="entry name" value="PUA-like_sf"/>
</dbReference>
<dbReference type="Pfam" id="PF20260">
    <property type="entry name" value="PUA_4"/>
    <property type="match status" value="1"/>
</dbReference>
<sequence length="254" mass="27357">MVNDPRFHCPIPLAVGARADLPERVAHHASKVLRLRSGAALTLFTGAGGEYSARIVLVERSRVAVEVLGYSPVERESPLSITLVQALQAGDKMDLTVQKAVELGVQRIVPVISRRSVVRLADQRAVRRLEHWRAVVVAACEQCGRNRLPEVVAPESLDDWLQRGCEPNVLRLLLAPAAGRALSSVPVPGAGTYIELLIGAEGGLAAEEMQLASQCGFLSLRLGPRILRTETAGLAALAAVQFLWGDLKEEVTDV</sequence>
<dbReference type="AlphaFoldDB" id="A0A011PLW3"/>
<evidence type="ECO:0000256" key="11">
    <source>
        <dbReference type="ARBA" id="ARBA00047944"/>
    </source>
</evidence>
<feature type="domain" description="Ribosomal RNA small subunit methyltransferase E methyltransferase" evidence="13">
    <location>
        <begin position="76"/>
        <end position="241"/>
    </location>
</feature>
<evidence type="ECO:0000256" key="2">
    <source>
        <dbReference type="ARBA" id="ARBA00005528"/>
    </source>
</evidence>
<proteinExistence type="inferred from homology"/>
<evidence type="ECO:0000256" key="7">
    <source>
        <dbReference type="ARBA" id="ARBA00022603"/>
    </source>
</evidence>
<protein>
    <recommendedName>
        <fullName evidence="4 12">Ribosomal RNA small subunit methyltransferase E</fullName>
        <ecNumber evidence="3 12">2.1.1.193</ecNumber>
    </recommendedName>
</protein>
<evidence type="ECO:0000256" key="5">
    <source>
        <dbReference type="ARBA" id="ARBA00022490"/>
    </source>
</evidence>
<dbReference type="GO" id="GO:0005737">
    <property type="term" value="C:cytoplasm"/>
    <property type="evidence" value="ECO:0007669"/>
    <property type="project" value="UniProtKB-SubCell"/>
</dbReference>
<dbReference type="SUPFAM" id="SSF88697">
    <property type="entry name" value="PUA domain-like"/>
    <property type="match status" value="1"/>
</dbReference>
<keyword evidence="6 12" id="KW-0698">rRNA processing</keyword>
<dbReference type="EMBL" id="JEMX01000088">
    <property type="protein sequence ID" value="EXI77840.1"/>
    <property type="molecule type" value="Genomic_DNA"/>
</dbReference>
<evidence type="ECO:0000313" key="15">
    <source>
        <dbReference type="EMBL" id="EXI77840.1"/>
    </source>
</evidence>
<dbReference type="InterPro" id="IPR046887">
    <property type="entry name" value="RsmE_PUA-like"/>
</dbReference>
<dbReference type="InterPro" id="IPR046886">
    <property type="entry name" value="RsmE_MTase_dom"/>
</dbReference>
<dbReference type="NCBIfam" id="TIGR00046">
    <property type="entry name" value="RsmE family RNA methyltransferase"/>
    <property type="match status" value="1"/>
</dbReference>
<dbReference type="PIRSF" id="PIRSF015601">
    <property type="entry name" value="MTase_slr0722"/>
    <property type="match status" value="1"/>
</dbReference>
<dbReference type="PANTHER" id="PTHR30027">
    <property type="entry name" value="RIBOSOMAL RNA SMALL SUBUNIT METHYLTRANSFERASE E"/>
    <property type="match status" value="1"/>
</dbReference>